<dbReference type="EMBL" id="JAUCMV010000003">
    <property type="protein sequence ID" value="KAK0410046.1"/>
    <property type="molecule type" value="Genomic_DNA"/>
</dbReference>
<keyword evidence="9 16" id="KW-0472">Membrane</keyword>
<organism evidence="20 21">
    <name type="scientific">Steinernema hermaphroditum</name>
    <dbReference type="NCBI Taxonomy" id="289476"/>
    <lineage>
        <taxon>Eukaryota</taxon>
        <taxon>Metazoa</taxon>
        <taxon>Ecdysozoa</taxon>
        <taxon>Nematoda</taxon>
        <taxon>Chromadorea</taxon>
        <taxon>Rhabditida</taxon>
        <taxon>Tylenchina</taxon>
        <taxon>Panagrolaimomorpha</taxon>
        <taxon>Strongyloidoidea</taxon>
        <taxon>Steinernematidae</taxon>
        <taxon>Steinernema</taxon>
    </lineage>
</organism>
<comment type="subcellular location">
    <subcellularLocation>
        <location evidence="2">Cell membrane</location>
        <topology evidence="2">Single-pass type I membrane protein</topology>
    </subcellularLocation>
</comment>
<dbReference type="PROSITE" id="PS50125">
    <property type="entry name" value="GUANYLATE_CYCLASE_2"/>
    <property type="match status" value="1"/>
</dbReference>
<accession>A0AA39HQ83</accession>
<dbReference type="InterPro" id="IPR028082">
    <property type="entry name" value="Peripla_BP_I"/>
</dbReference>
<evidence type="ECO:0000256" key="4">
    <source>
        <dbReference type="ARBA" id="ARBA00022475"/>
    </source>
</evidence>
<feature type="domain" description="Protein kinase" evidence="18">
    <location>
        <begin position="544"/>
        <end position="818"/>
    </location>
</feature>
<evidence type="ECO:0000313" key="21">
    <source>
        <dbReference type="Proteomes" id="UP001175271"/>
    </source>
</evidence>
<dbReference type="Pfam" id="PF01094">
    <property type="entry name" value="ANF_receptor"/>
    <property type="match status" value="1"/>
</dbReference>
<evidence type="ECO:0000256" key="14">
    <source>
        <dbReference type="RuleBase" id="RU000405"/>
    </source>
</evidence>
<dbReference type="InterPro" id="IPR029787">
    <property type="entry name" value="Nucleotide_cyclase"/>
</dbReference>
<keyword evidence="6 17" id="KW-0732">Signal</keyword>
<proteinExistence type="inferred from homology"/>
<name>A0AA39HQ83_9BILA</name>
<protein>
    <recommendedName>
        <fullName evidence="3 15">Guanylate cyclase</fullName>
        <ecNumber evidence="3 15">4.6.1.2</ecNumber>
    </recommendedName>
</protein>
<evidence type="ECO:0000256" key="9">
    <source>
        <dbReference type="ARBA" id="ARBA00023136"/>
    </source>
</evidence>
<dbReference type="Pfam" id="PF07714">
    <property type="entry name" value="PK_Tyr_Ser-Thr"/>
    <property type="match status" value="1"/>
</dbReference>
<comment type="similarity">
    <text evidence="14">Belongs to the adenylyl cyclase class-4/guanylyl cyclase family.</text>
</comment>
<evidence type="ECO:0000256" key="13">
    <source>
        <dbReference type="ARBA" id="ARBA00023293"/>
    </source>
</evidence>
<evidence type="ECO:0000256" key="5">
    <source>
        <dbReference type="ARBA" id="ARBA00022692"/>
    </source>
</evidence>
<dbReference type="InterPro" id="IPR011645">
    <property type="entry name" value="HNOB_dom_associated"/>
</dbReference>
<evidence type="ECO:0000259" key="19">
    <source>
        <dbReference type="PROSITE" id="PS50125"/>
    </source>
</evidence>
<dbReference type="GO" id="GO:0005524">
    <property type="term" value="F:ATP binding"/>
    <property type="evidence" value="ECO:0007669"/>
    <property type="project" value="InterPro"/>
</dbReference>
<evidence type="ECO:0000256" key="11">
    <source>
        <dbReference type="ARBA" id="ARBA00023180"/>
    </source>
</evidence>
<evidence type="ECO:0000256" key="7">
    <source>
        <dbReference type="ARBA" id="ARBA00022741"/>
    </source>
</evidence>
<comment type="caution">
    <text evidence="20">The sequence shown here is derived from an EMBL/GenBank/DDBJ whole genome shotgun (WGS) entry which is preliminary data.</text>
</comment>
<evidence type="ECO:0000256" key="2">
    <source>
        <dbReference type="ARBA" id="ARBA00004251"/>
    </source>
</evidence>
<dbReference type="Pfam" id="PF00211">
    <property type="entry name" value="Guanylate_cyc"/>
    <property type="match status" value="1"/>
</dbReference>
<dbReference type="CDD" id="cd07302">
    <property type="entry name" value="CHD"/>
    <property type="match status" value="1"/>
</dbReference>
<evidence type="ECO:0000256" key="10">
    <source>
        <dbReference type="ARBA" id="ARBA00023170"/>
    </source>
</evidence>
<dbReference type="GO" id="GO:0001653">
    <property type="term" value="F:peptide receptor activity"/>
    <property type="evidence" value="ECO:0007669"/>
    <property type="project" value="TreeGrafter"/>
</dbReference>
<evidence type="ECO:0000313" key="20">
    <source>
        <dbReference type="EMBL" id="KAK0410046.1"/>
    </source>
</evidence>
<keyword evidence="5 16" id="KW-0812">Transmembrane</keyword>
<dbReference type="FunFam" id="3.30.70.1230:FF:000023">
    <property type="entry name" value="Guanylate cyclase"/>
    <property type="match status" value="1"/>
</dbReference>
<dbReference type="AlphaFoldDB" id="A0AA39HQ83"/>
<dbReference type="PROSITE" id="PS50011">
    <property type="entry name" value="PROTEIN_KINASE_DOM"/>
    <property type="match status" value="1"/>
</dbReference>
<dbReference type="CDD" id="cd06352">
    <property type="entry name" value="PBP1_NPR_GC-like"/>
    <property type="match status" value="1"/>
</dbReference>
<comment type="catalytic activity">
    <reaction evidence="1 15">
        <text>GTP = 3',5'-cyclic GMP + diphosphate</text>
        <dbReference type="Rhea" id="RHEA:13665"/>
        <dbReference type="ChEBI" id="CHEBI:33019"/>
        <dbReference type="ChEBI" id="CHEBI:37565"/>
        <dbReference type="ChEBI" id="CHEBI:57746"/>
        <dbReference type="EC" id="4.6.1.2"/>
    </reaction>
</comment>
<evidence type="ECO:0000256" key="8">
    <source>
        <dbReference type="ARBA" id="ARBA00022989"/>
    </source>
</evidence>
<keyword evidence="8 16" id="KW-1133">Transmembrane helix</keyword>
<sequence>MAPLKLCLLLLTFLYALFLVQSQFTSPQVMTTRGIPATVLKVGLLFCNSTQRLRDLMGYAQSASAVTIALERVHSEHLLRNINFSFVWYMDNCDESRAAGFTTQLIQQDRVDAIIGPSCSTSAIISGILGAFYNIAIFTWGASSSSELTDAQRFPTVATVNANTFTLGLAIREVMLEYEWKEFALVYTMDKVQRKCDFLQQDLEKAISSDDTIEVSISYKRQLNPTPEGLKQMLINLKTKARIIVSCFDSDTDKRLFLIEATRQGMNTDEYVYIFPDLRSQGFPGAMGNAQAIPFWQDTNVPPDGFDDLAKASAKRVLLVDLENQSADTIATFNNELIEGMNKWPFLCDLKCVGGKQNAYAAVYARYLHDAFYMYARALNKTIDAGETDIRNGSVINTMSRGEFDGMTGHVRINENGTREPTFFLTALDPTDKPIVFAQIALQGNSVTFEPKYQNEFTSIWATRHNTRPLTQPVCGFDGKTCPVSITVYIVVGAVIIVLLVVATGLGIGYAIRQKILEEERLNAEWQIPYLELQKAASNGSDGYKSVRSVNSSAFSNSTKFTTESHVDTETHAFFYFQRELVFAAKHPLRPRFTKKDFAEIRKLRQFDHDNINRFVGMCLDGPQLFSIWKHCSRGSLQDVLAKDNFMTDSFFSFALMRDIASGLCAIHNSFLGCHGHLTSDCCLINDRWQVKISDYGINSVRGGRIPLKNYLWMAPEHIRRDDSNGSKAGDVYSFAIICSEIINRKPPFDHTERLEPLEDLIYQLRRGGKQTIRPEIIPADGQEININLLHLIRDCWSEDASERPRMETVRSLMKQMMKGGNQNLMDHVFNMLEQYAGSLEQEVDERMKELVEEKKKSDILLYRMLPRQVAEKLKTGQPVEPEAFDSVTIFFSDVVSFTTLASRCTPLQVVNLLNDLYTTFDGIIDSHDAYKVETIGDGYLCASGLPHRNGNNHAKEIADMSLAFLRSLHHFRIPHLPTERINLRIGFHSGSCVAGVVGLTMPRYCLFGDTVNTASRMESNGKPGRIHISAESNRFLTQIIGGYVTEHRGEVIIKGKGVMDTYWLVGRANEPIPPVMIERVSTPETHKMSDEHQPTMWAEFQSSPHYKIL</sequence>
<evidence type="ECO:0000256" key="16">
    <source>
        <dbReference type="SAM" id="Phobius"/>
    </source>
</evidence>
<dbReference type="InterPro" id="IPR050401">
    <property type="entry name" value="Cyclic_nucleotide_synthase"/>
</dbReference>
<dbReference type="GO" id="GO:0004383">
    <property type="term" value="F:guanylate cyclase activity"/>
    <property type="evidence" value="ECO:0007669"/>
    <property type="project" value="UniProtKB-EC"/>
</dbReference>
<feature type="transmembrane region" description="Helical" evidence="16">
    <location>
        <begin position="488"/>
        <end position="512"/>
    </location>
</feature>
<dbReference type="PANTHER" id="PTHR11920">
    <property type="entry name" value="GUANYLYL CYCLASE"/>
    <property type="match status" value="1"/>
</dbReference>
<dbReference type="InterPro" id="IPR001828">
    <property type="entry name" value="ANF_lig-bd_rcpt"/>
</dbReference>
<keyword evidence="11" id="KW-0325">Glycoprotein</keyword>
<keyword evidence="21" id="KW-1185">Reference proteome</keyword>
<evidence type="ECO:0000259" key="18">
    <source>
        <dbReference type="PROSITE" id="PS50011"/>
    </source>
</evidence>
<dbReference type="Pfam" id="PF07701">
    <property type="entry name" value="HNOBA"/>
    <property type="match status" value="1"/>
</dbReference>
<dbReference type="GO" id="GO:0006935">
    <property type="term" value="P:chemotaxis"/>
    <property type="evidence" value="ECO:0007669"/>
    <property type="project" value="UniProtKB-ARBA"/>
</dbReference>
<dbReference type="InterPro" id="IPR011009">
    <property type="entry name" value="Kinase-like_dom_sf"/>
</dbReference>
<dbReference type="SMART" id="SM00044">
    <property type="entry name" value="CYCc"/>
    <property type="match status" value="1"/>
</dbReference>
<dbReference type="SUPFAM" id="SSF55073">
    <property type="entry name" value="Nucleotide cyclase"/>
    <property type="match status" value="1"/>
</dbReference>
<dbReference type="Gene3D" id="1.10.510.10">
    <property type="entry name" value="Transferase(Phosphotransferase) domain 1"/>
    <property type="match status" value="1"/>
</dbReference>
<dbReference type="SUPFAM" id="SSF53822">
    <property type="entry name" value="Periplasmic binding protein-like I"/>
    <property type="match status" value="1"/>
</dbReference>
<dbReference type="Proteomes" id="UP001175271">
    <property type="component" value="Unassembled WGS sequence"/>
</dbReference>
<dbReference type="InterPro" id="IPR001054">
    <property type="entry name" value="A/G_cyclase"/>
</dbReference>
<evidence type="ECO:0000256" key="3">
    <source>
        <dbReference type="ARBA" id="ARBA00012202"/>
    </source>
</evidence>
<dbReference type="GO" id="GO:0007635">
    <property type="term" value="P:chemosensory behavior"/>
    <property type="evidence" value="ECO:0007669"/>
    <property type="project" value="UniProtKB-ARBA"/>
</dbReference>
<dbReference type="GO" id="GO:0004672">
    <property type="term" value="F:protein kinase activity"/>
    <property type="evidence" value="ECO:0007669"/>
    <property type="project" value="InterPro"/>
</dbReference>
<dbReference type="PANTHER" id="PTHR11920:SF495">
    <property type="entry name" value="RECEPTOR-TYPE GUANYLATE CYCLASE GCY-7"/>
    <property type="match status" value="1"/>
</dbReference>
<feature type="domain" description="Guanylate cyclase" evidence="19">
    <location>
        <begin position="889"/>
        <end position="1019"/>
    </location>
</feature>
<dbReference type="GO" id="GO:0005886">
    <property type="term" value="C:plasma membrane"/>
    <property type="evidence" value="ECO:0007669"/>
    <property type="project" value="UniProtKB-SubCell"/>
</dbReference>
<evidence type="ECO:0000256" key="12">
    <source>
        <dbReference type="ARBA" id="ARBA00023239"/>
    </source>
</evidence>
<dbReference type="PROSITE" id="PS00452">
    <property type="entry name" value="GUANYLATE_CYCLASE_1"/>
    <property type="match status" value="1"/>
</dbReference>
<gene>
    <name evidence="20" type="ORF">QR680_004912</name>
</gene>
<dbReference type="GO" id="GO:0035556">
    <property type="term" value="P:intracellular signal transduction"/>
    <property type="evidence" value="ECO:0007669"/>
    <property type="project" value="InterPro"/>
</dbReference>
<dbReference type="GO" id="GO:0004016">
    <property type="term" value="F:adenylate cyclase activity"/>
    <property type="evidence" value="ECO:0007669"/>
    <property type="project" value="TreeGrafter"/>
</dbReference>
<evidence type="ECO:0000256" key="6">
    <source>
        <dbReference type="ARBA" id="ARBA00022729"/>
    </source>
</evidence>
<feature type="chain" id="PRO_5041329978" description="Guanylate cyclase" evidence="17">
    <location>
        <begin position="23"/>
        <end position="1110"/>
    </location>
</feature>
<keyword evidence="13 15" id="KW-0141">cGMP biosynthesis</keyword>
<reference evidence="20" key="1">
    <citation type="submission" date="2023-06" db="EMBL/GenBank/DDBJ databases">
        <title>Genomic analysis of the entomopathogenic nematode Steinernema hermaphroditum.</title>
        <authorList>
            <person name="Schwarz E.M."/>
            <person name="Heppert J.K."/>
            <person name="Baniya A."/>
            <person name="Schwartz H.T."/>
            <person name="Tan C.-H."/>
            <person name="Antoshechkin I."/>
            <person name="Sternberg P.W."/>
            <person name="Goodrich-Blair H."/>
            <person name="Dillman A.R."/>
        </authorList>
    </citation>
    <scope>NUCLEOTIDE SEQUENCE</scope>
    <source>
        <strain evidence="20">PS9179</strain>
        <tissue evidence="20">Whole animal</tissue>
    </source>
</reference>
<dbReference type="EC" id="4.6.1.2" evidence="3 15"/>
<keyword evidence="4" id="KW-1003">Cell membrane</keyword>
<dbReference type="Gene3D" id="3.30.70.1230">
    <property type="entry name" value="Nucleotide cyclase"/>
    <property type="match status" value="1"/>
</dbReference>
<keyword evidence="7" id="KW-0547">Nucleotide-binding</keyword>
<dbReference type="InterPro" id="IPR001245">
    <property type="entry name" value="Ser-Thr/Tyr_kinase_cat_dom"/>
</dbReference>
<dbReference type="GO" id="GO:0007168">
    <property type="term" value="P:receptor guanylyl cyclase signaling pathway"/>
    <property type="evidence" value="ECO:0007669"/>
    <property type="project" value="TreeGrafter"/>
</dbReference>
<dbReference type="InterPro" id="IPR018297">
    <property type="entry name" value="A/G_cyclase_CS"/>
</dbReference>
<feature type="signal peptide" evidence="17">
    <location>
        <begin position="1"/>
        <end position="22"/>
    </location>
</feature>
<keyword evidence="12 14" id="KW-0456">Lyase</keyword>
<evidence type="ECO:0000256" key="17">
    <source>
        <dbReference type="SAM" id="SignalP"/>
    </source>
</evidence>
<evidence type="ECO:0000256" key="1">
    <source>
        <dbReference type="ARBA" id="ARBA00001436"/>
    </source>
</evidence>
<keyword evidence="10" id="KW-0675">Receptor</keyword>
<dbReference type="SUPFAM" id="SSF56112">
    <property type="entry name" value="Protein kinase-like (PK-like)"/>
    <property type="match status" value="1"/>
</dbReference>
<dbReference type="Gene3D" id="3.40.50.2300">
    <property type="match status" value="2"/>
</dbReference>
<evidence type="ECO:0000256" key="15">
    <source>
        <dbReference type="RuleBase" id="RU003431"/>
    </source>
</evidence>
<dbReference type="InterPro" id="IPR000719">
    <property type="entry name" value="Prot_kinase_dom"/>
</dbReference>